<dbReference type="HOGENOM" id="CLU_1862913_0_0_11"/>
<evidence type="ECO:0000313" key="3">
    <source>
        <dbReference type="EMBL" id="ACV80596.1"/>
    </source>
</evidence>
<feature type="transmembrane region" description="Helical" evidence="2">
    <location>
        <begin position="103"/>
        <end position="123"/>
    </location>
</feature>
<organism evidence="3 4">
    <name type="scientific">Nakamurella multipartita (strain ATCC 700099 / DSM 44233 / CIP 104796 / JCM 9543 / NBRC 105858 / Y-104)</name>
    <name type="common">Microsphaera multipartita</name>
    <dbReference type="NCBI Taxonomy" id="479431"/>
    <lineage>
        <taxon>Bacteria</taxon>
        <taxon>Bacillati</taxon>
        <taxon>Actinomycetota</taxon>
        <taxon>Actinomycetes</taxon>
        <taxon>Nakamurellales</taxon>
        <taxon>Nakamurellaceae</taxon>
        <taxon>Nakamurella</taxon>
    </lineage>
</organism>
<dbReference type="RefSeq" id="WP_015749421.1">
    <property type="nucleotide sequence ID" value="NC_013235.1"/>
</dbReference>
<dbReference type="OrthoDB" id="3699727at2"/>
<evidence type="ECO:0000313" key="4">
    <source>
        <dbReference type="Proteomes" id="UP000002218"/>
    </source>
</evidence>
<dbReference type="KEGG" id="nml:Namu_4308"/>
<keyword evidence="4" id="KW-1185">Reference proteome</keyword>
<evidence type="ECO:0000256" key="1">
    <source>
        <dbReference type="SAM" id="MobiDB-lite"/>
    </source>
</evidence>
<proteinExistence type="predicted"/>
<accession>C8XJN5</accession>
<dbReference type="AlphaFoldDB" id="C8XJN5"/>
<dbReference type="STRING" id="479431.Namu_4308"/>
<dbReference type="Proteomes" id="UP000002218">
    <property type="component" value="Chromosome"/>
</dbReference>
<keyword evidence="2" id="KW-1133">Transmembrane helix</keyword>
<feature type="transmembrane region" description="Helical" evidence="2">
    <location>
        <begin position="35"/>
        <end position="52"/>
    </location>
</feature>
<feature type="region of interest" description="Disordered" evidence="1">
    <location>
        <begin position="132"/>
        <end position="161"/>
    </location>
</feature>
<keyword evidence="2" id="KW-0472">Membrane</keyword>
<reference evidence="4" key="1">
    <citation type="submission" date="2009-09" db="EMBL/GenBank/DDBJ databases">
        <title>The complete genome of Nakamurella multipartita DSM 44233.</title>
        <authorList>
            <consortium name="US DOE Joint Genome Institute (JGI-PGF)"/>
            <person name="Lucas S."/>
            <person name="Copeland A."/>
            <person name="Lapidus A."/>
            <person name="Glavina del Rio T."/>
            <person name="Dalin E."/>
            <person name="Tice H."/>
            <person name="Bruce D."/>
            <person name="Goodwin L."/>
            <person name="Pitluck S."/>
            <person name="Kyrpides N."/>
            <person name="Mavromatis K."/>
            <person name="Ivanova N."/>
            <person name="Ovchinnikova G."/>
            <person name="Sims D."/>
            <person name="Meincke L."/>
            <person name="Brettin T."/>
            <person name="Detter J.C."/>
            <person name="Han C."/>
            <person name="Larimer F."/>
            <person name="Land M."/>
            <person name="Hauser L."/>
            <person name="Markowitz V."/>
            <person name="Cheng J.-F."/>
            <person name="Hugenholtz P."/>
            <person name="Woyke T."/>
            <person name="Wu D."/>
            <person name="Klenk H.-P."/>
            <person name="Eisen J.A."/>
        </authorList>
    </citation>
    <scope>NUCLEOTIDE SEQUENCE [LARGE SCALE GENOMIC DNA]</scope>
    <source>
        <strain evidence="4">ATCC 700099 / DSM 44233 / CIP 104796 / JCM 9543 / NBRC 105858 / Y-104</strain>
    </source>
</reference>
<name>C8XJN5_NAKMY</name>
<feature type="transmembrane region" description="Helical" evidence="2">
    <location>
        <begin position="7"/>
        <end position="29"/>
    </location>
</feature>
<dbReference type="InParanoid" id="C8XJN5"/>
<gene>
    <name evidence="3" type="ordered locus">Namu_4308</name>
</gene>
<sequence>MRRGELIDWVLVALITLLAGWTAVVGVAFLPWHLGAVPMPVSALLGVAAMILGPRAAYALTGSLVAAALPVASWFLVSVWLVLLRNPMMPTQAVSVVQGQWRVMVLLGLGSLAGAATLTLLWADRTQARYAARRAGPDAPAPPTGAGSGSVEPDEPPARPR</sequence>
<dbReference type="EMBL" id="CP001737">
    <property type="protein sequence ID" value="ACV80596.1"/>
    <property type="molecule type" value="Genomic_DNA"/>
</dbReference>
<protein>
    <submittedName>
        <fullName evidence="3">Uncharacterized protein</fullName>
    </submittedName>
</protein>
<keyword evidence="2" id="KW-0812">Transmembrane</keyword>
<evidence type="ECO:0000256" key="2">
    <source>
        <dbReference type="SAM" id="Phobius"/>
    </source>
</evidence>
<feature type="transmembrane region" description="Helical" evidence="2">
    <location>
        <begin position="64"/>
        <end position="83"/>
    </location>
</feature>
<reference evidence="3 4" key="2">
    <citation type="journal article" date="2010" name="Stand. Genomic Sci.">
        <title>Complete genome sequence of Nakamurella multipartita type strain (Y-104).</title>
        <authorList>
            <person name="Tice H."/>
            <person name="Mayilraj S."/>
            <person name="Sims D."/>
            <person name="Lapidus A."/>
            <person name="Nolan M."/>
            <person name="Lucas S."/>
            <person name="Glavina Del Rio T."/>
            <person name="Copeland A."/>
            <person name="Cheng J.F."/>
            <person name="Meincke L."/>
            <person name="Bruce D."/>
            <person name="Goodwin L."/>
            <person name="Pitluck S."/>
            <person name="Ivanova N."/>
            <person name="Mavromatis K."/>
            <person name="Ovchinnikova G."/>
            <person name="Pati A."/>
            <person name="Chen A."/>
            <person name="Palaniappan K."/>
            <person name="Land M."/>
            <person name="Hauser L."/>
            <person name="Chang Y.J."/>
            <person name="Jeffries C.D."/>
            <person name="Detter J.C."/>
            <person name="Brettin T."/>
            <person name="Rohde M."/>
            <person name="Goker M."/>
            <person name="Bristow J."/>
            <person name="Eisen J.A."/>
            <person name="Markowitz V."/>
            <person name="Hugenholtz P."/>
            <person name="Kyrpides N.C."/>
            <person name="Klenk H.P."/>
            <person name="Chen F."/>
        </authorList>
    </citation>
    <scope>NUCLEOTIDE SEQUENCE [LARGE SCALE GENOMIC DNA]</scope>
    <source>
        <strain evidence="4">ATCC 700099 / DSM 44233 / CIP 104796 / JCM 9543 / NBRC 105858 / Y-104</strain>
    </source>
</reference>